<organism evidence="3 4">
    <name type="scientific">Glaciimonas soli</name>
    <dbReference type="NCBI Taxonomy" id="2590999"/>
    <lineage>
        <taxon>Bacteria</taxon>
        <taxon>Pseudomonadati</taxon>
        <taxon>Pseudomonadota</taxon>
        <taxon>Betaproteobacteria</taxon>
        <taxon>Burkholderiales</taxon>
        <taxon>Oxalobacteraceae</taxon>
        <taxon>Glaciimonas</taxon>
    </lineage>
</organism>
<keyword evidence="1" id="KW-0732">Signal</keyword>
<sequence length="925" mass="93310">MRLDTFRLTQVVAVLLRLCSFFLLTSLFVAGSANAAFISLNQPFTTSSAPGWVLGGSARLTAGAANNNTGTSGTDASGSGYLRLTDAVGNKQGYAYYNQGFATNNGIVADFDYMSWGGSGADGMTMFMVDASQPFANNASYGGGLGYCNLSNAMIGVGLDEYGNFSNPNDNCGTAGGGPGQKPESVVLRGPASTSWGYLGGSTTGTNIDYKNSTTTRPSTNSYYRHVHVVIAPQTTANQYLITVSWMTSTGGTLSQLISQTVNLTLPANAMVGFAGSTGGSTNVHEIRNLVVTMVNGDLGMVKTAATTSDPTGAKGMPGDQITYTLTLTNNGGITATGAAVTDVVPSNITGVTWTCAATTSGATCGAASGSGNNISTTANLNSGAVVTYTVKGTIAAATAVGTTITNTAKVTPPTGFVDVTPANNTSSVSTTVVANVTGTVYNDLNRNAQMDSNEVGTGLSGLYVTLTPSVSGVCQSSSVAPAAVAAVSATNGTYSLPLVPQGSYCLILTNKSTLPNTTATIPSGWAVSESLTGIRQLTIGTTAPPVQNFGLYSIAGLSGTVFADTGIGGGTANDGVQNGSEAGIANVTINAMSGSTVIATTTTAGNGSYTLVFPTTAVTNPVTINEVFPAGYIATGGSAGTTGGTYTRGTTGITNGTSFTYASGGIYSGVNFANVPVNTFSTDGAQTSQAGTTVFYTHTFVAGSGGTVTFSSTALANPVNAANTGWVETIYNDTACSATVVSADPILLPTTSTTVTAGQTICLIVKEFIPATAPLNATNAVTVSANFNYTNASPALTSVVTHNDVTTVGTPAALTLLKQVRNITQNTNYGTASNALPGDTLQYQLTATNQGSAALNNVVVSDTTPSFTNYVIANCPTTLPTGLTACTVSTQPAVGGQGAVQWTFTGSLAPTAQTMVTYQVKVSN</sequence>
<dbReference type="SUPFAM" id="SSF49899">
    <property type="entry name" value="Concanavalin A-like lectins/glucanases"/>
    <property type="match status" value="1"/>
</dbReference>
<dbReference type="EMBL" id="WINI01000005">
    <property type="protein sequence ID" value="MQR01206.1"/>
    <property type="molecule type" value="Genomic_DNA"/>
</dbReference>
<evidence type="ECO:0000259" key="2">
    <source>
        <dbReference type="Pfam" id="PF01345"/>
    </source>
</evidence>
<evidence type="ECO:0000313" key="4">
    <source>
        <dbReference type="Proteomes" id="UP000451565"/>
    </source>
</evidence>
<dbReference type="OrthoDB" id="9790247at2"/>
<dbReference type="SUPFAM" id="SSF117074">
    <property type="entry name" value="Hypothetical protein PA1324"/>
    <property type="match status" value="1"/>
</dbReference>
<feature type="signal peptide" evidence="1">
    <location>
        <begin position="1"/>
        <end position="35"/>
    </location>
</feature>
<dbReference type="Gene3D" id="2.60.40.10">
    <property type="entry name" value="Immunoglobulins"/>
    <property type="match status" value="2"/>
</dbReference>
<dbReference type="AlphaFoldDB" id="A0A843YXC3"/>
<dbReference type="InterPro" id="IPR001434">
    <property type="entry name" value="OmcB-like_DUF11"/>
</dbReference>
<dbReference type="Gene3D" id="2.60.120.200">
    <property type="match status" value="1"/>
</dbReference>
<dbReference type="Proteomes" id="UP000451565">
    <property type="component" value="Unassembled WGS sequence"/>
</dbReference>
<proteinExistence type="predicted"/>
<feature type="domain" description="DUF11" evidence="2">
    <location>
        <begin position="314"/>
        <end position="430"/>
    </location>
</feature>
<comment type="caution">
    <text evidence="3">The sequence shown here is derived from an EMBL/GenBank/DDBJ whole genome shotgun (WGS) entry which is preliminary data.</text>
</comment>
<evidence type="ECO:0000256" key="1">
    <source>
        <dbReference type="SAM" id="SignalP"/>
    </source>
</evidence>
<dbReference type="RefSeq" id="WP_153234841.1">
    <property type="nucleotide sequence ID" value="NZ_WINI01000005.1"/>
</dbReference>
<dbReference type="NCBIfam" id="TIGR01451">
    <property type="entry name" value="B_ant_repeat"/>
    <property type="match status" value="2"/>
</dbReference>
<keyword evidence="4" id="KW-1185">Reference proteome</keyword>
<accession>A0A843YXC3</accession>
<reference evidence="3 4" key="1">
    <citation type="submission" date="2019-10" db="EMBL/GenBank/DDBJ databases">
        <title>Glaciimonas soli sp. nov., a psychrophilic bacterium isolated from the forest soil of a high elevation mountain in Taiwan.</title>
        <authorList>
            <person name="Wang L.-T."/>
            <person name="Shieh W.Y."/>
        </authorList>
    </citation>
    <scope>NUCLEOTIDE SEQUENCE [LARGE SCALE GENOMIC DNA]</scope>
    <source>
        <strain evidence="3 4">GS1</strain>
    </source>
</reference>
<gene>
    <name evidence="3" type="ORF">GEV47_11010</name>
</gene>
<dbReference type="InterPro" id="IPR013320">
    <property type="entry name" value="ConA-like_dom_sf"/>
</dbReference>
<dbReference type="Pfam" id="PF01345">
    <property type="entry name" value="DUF11"/>
    <property type="match status" value="1"/>
</dbReference>
<feature type="chain" id="PRO_5032623065" evidence="1">
    <location>
        <begin position="36"/>
        <end position="925"/>
    </location>
</feature>
<name>A0A843YXC3_9BURK</name>
<protein>
    <submittedName>
        <fullName evidence="3">DUF11 domain-containing protein</fullName>
    </submittedName>
</protein>
<dbReference type="InterPro" id="IPR013783">
    <property type="entry name" value="Ig-like_fold"/>
</dbReference>
<dbReference type="InterPro" id="IPR047589">
    <property type="entry name" value="DUF11_rpt"/>
</dbReference>
<evidence type="ECO:0000313" key="3">
    <source>
        <dbReference type="EMBL" id="MQR01206.1"/>
    </source>
</evidence>